<dbReference type="RefSeq" id="WP_006365699.1">
    <property type="nucleotide sequence ID" value="NZ_AASE01000003.1"/>
</dbReference>
<dbReference type="Gene3D" id="3.40.50.1820">
    <property type="entry name" value="alpha/beta hydrolase"/>
    <property type="match status" value="1"/>
</dbReference>
<dbReference type="AlphaFoldDB" id="Q0YTI4"/>
<organism evidence="2 3">
    <name type="scientific">Chlorobium ferrooxidans DSM 13031</name>
    <dbReference type="NCBI Taxonomy" id="377431"/>
    <lineage>
        <taxon>Bacteria</taxon>
        <taxon>Pseudomonadati</taxon>
        <taxon>Chlorobiota</taxon>
        <taxon>Chlorobiia</taxon>
        <taxon>Chlorobiales</taxon>
        <taxon>Chlorobiaceae</taxon>
        <taxon>Chlorobium/Pelodictyon group</taxon>
        <taxon>Chlorobium</taxon>
    </lineage>
</organism>
<reference evidence="2 3" key="1">
    <citation type="submission" date="2006-07" db="EMBL/GenBank/DDBJ databases">
        <title>Annotation of the draft genome assembly of Chlorobium ferroxidans DSM 13031.</title>
        <authorList>
            <consortium name="US DOE Joint Genome Institute (JGI-ORNL)"/>
            <person name="Larimer F."/>
            <person name="Land M."/>
            <person name="Hauser L."/>
        </authorList>
    </citation>
    <scope>NUCLEOTIDE SEQUENCE [LARGE SCALE GENOMIC DNA]</scope>
    <source>
        <strain evidence="2 3">DSM 13031</strain>
    </source>
</reference>
<evidence type="ECO:0000313" key="3">
    <source>
        <dbReference type="Proteomes" id="UP000004162"/>
    </source>
</evidence>
<dbReference type="EMBL" id="AASE01000003">
    <property type="protein sequence ID" value="EAT59567.1"/>
    <property type="molecule type" value="Genomic_DNA"/>
</dbReference>
<evidence type="ECO:0000259" key="1">
    <source>
        <dbReference type="Pfam" id="PF02230"/>
    </source>
</evidence>
<dbReference type="GO" id="GO:0016787">
    <property type="term" value="F:hydrolase activity"/>
    <property type="evidence" value="ECO:0007669"/>
    <property type="project" value="InterPro"/>
</dbReference>
<sequence length="212" mass="23374">MQEYSFQTTISARYLLQTPSASGPVPLLVGFHGYGERAENALALLSSIPGSSGWLCCAVEALHSFYLPDGSAGASWMTARNREERIAENVRYVDGVIDRIKEQIAVQNRLVFLGFSQGVGMAWRAALLGRHRASALMLLGGDIPPELDLHGCTMRVHLARGNRDRIYSQEQFEHDKARLQHASIPFSAMLFSGGHKAEGEYFSEVSEFLSAE</sequence>
<dbReference type="Proteomes" id="UP000004162">
    <property type="component" value="Unassembled WGS sequence"/>
</dbReference>
<keyword evidence="3" id="KW-1185">Reference proteome</keyword>
<dbReference type="SUPFAM" id="SSF53474">
    <property type="entry name" value="alpha/beta-Hydrolases"/>
    <property type="match status" value="1"/>
</dbReference>
<feature type="domain" description="Phospholipase/carboxylesterase/thioesterase" evidence="1">
    <location>
        <begin position="79"/>
        <end position="210"/>
    </location>
</feature>
<dbReference type="InterPro" id="IPR003140">
    <property type="entry name" value="PLipase/COase/thioEstase"/>
</dbReference>
<proteinExistence type="predicted"/>
<protein>
    <submittedName>
        <fullName evidence="2">Phospholipase/Carboxylesterase</fullName>
    </submittedName>
</protein>
<dbReference type="OrthoDB" id="595091at2"/>
<accession>Q0YTI4</accession>
<dbReference type="InterPro" id="IPR029058">
    <property type="entry name" value="AB_hydrolase_fold"/>
</dbReference>
<comment type="caution">
    <text evidence="2">The sequence shown here is derived from an EMBL/GenBank/DDBJ whole genome shotgun (WGS) entry which is preliminary data.</text>
</comment>
<dbReference type="Pfam" id="PF02230">
    <property type="entry name" value="Abhydrolase_2"/>
    <property type="match status" value="1"/>
</dbReference>
<evidence type="ECO:0000313" key="2">
    <source>
        <dbReference type="EMBL" id="EAT59567.1"/>
    </source>
</evidence>
<name>Q0YTI4_9CHLB</name>
<reference evidence="2 3" key="2">
    <citation type="submission" date="2006-07" db="EMBL/GenBank/DDBJ databases">
        <title>Sequencing of the draft genome and assembly of Chlorobium ferroxidans DSM 13031.</title>
        <authorList>
            <consortium name="US DOE Joint Genome Institute (JGI-PGF)"/>
            <person name="Copeland A."/>
            <person name="Lucas S."/>
            <person name="Lapidus A."/>
            <person name="Barry K."/>
            <person name="Glavina del Rio T."/>
            <person name="Dalin E."/>
            <person name="Tice H."/>
            <person name="Bruce D."/>
            <person name="Pitluck S."/>
            <person name="Richardson P."/>
        </authorList>
    </citation>
    <scope>NUCLEOTIDE SEQUENCE [LARGE SCALE GENOMIC DNA]</scope>
    <source>
        <strain evidence="2 3">DSM 13031</strain>
    </source>
</reference>
<gene>
    <name evidence="2" type="ORF">CferDRAFT_1574</name>
</gene>